<dbReference type="AlphaFoldDB" id="A0A1U9K6X7"/>
<dbReference type="CDD" id="cd06261">
    <property type="entry name" value="TM_PBP2"/>
    <property type="match status" value="1"/>
</dbReference>
<feature type="transmembrane region" description="Helical" evidence="7">
    <location>
        <begin position="16"/>
        <end position="36"/>
    </location>
</feature>
<dbReference type="PANTHER" id="PTHR30193:SF37">
    <property type="entry name" value="INNER MEMBRANE ABC TRANSPORTER PERMEASE PROTEIN YCJO"/>
    <property type="match status" value="1"/>
</dbReference>
<evidence type="ECO:0000313" key="10">
    <source>
        <dbReference type="Proteomes" id="UP000188603"/>
    </source>
</evidence>
<gene>
    <name evidence="9" type="ORF">B0W44_08245</name>
</gene>
<keyword evidence="2 7" id="KW-0813">Transport</keyword>
<dbReference type="Gene3D" id="1.10.3720.10">
    <property type="entry name" value="MetI-like"/>
    <property type="match status" value="1"/>
</dbReference>
<name>A0A1U9K6X7_9BACL</name>
<feature type="transmembrane region" description="Helical" evidence="7">
    <location>
        <begin position="160"/>
        <end position="184"/>
    </location>
</feature>
<sequence>MIKKYSTKEKSEARLFYIYISPWILGFIIFTLYPIVYSMILVFTNADNTGIGTFIGLDNFIKAFTEDALFVKSLLNTIFYVAIQVPLSIILSILIAIALNKKNIKGIQLFRAAVYVPFVTAGVAVTLLWGWIFNSQFGLINYALSLSGIEGPNWLSDEKWAMPAIIIMMLWSIGNSIIITLAGLQDIPKQLYESTEIDGANGIQKIIYITIPLLTPTIFFNLVMGIINGFQIFTQPYVLTEGGPNHATYTIMMHIYNHAFKYGEMGYASTLAWILFSIIMILTLIINQTSKRWVHYDN</sequence>
<evidence type="ECO:0000256" key="1">
    <source>
        <dbReference type="ARBA" id="ARBA00004651"/>
    </source>
</evidence>
<dbReference type="InterPro" id="IPR035906">
    <property type="entry name" value="MetI-like_sf"/>
</dbReference>
<evidence type="ECO:0000256" key="5">
    <source>
        <dbReference type="ARBA" id="ARBA00022989"/>
    </source>
</evidence>
<dbReference type="Pfam" id="PF00528">
    <property type="entry name" value="BPD_transp_1"/>
    <property type="match status" value="1"/>
</dbReference>
<feature type="domain" description="ABC transmembrane type-1" evidence="8">
    <location>
        <begin position="74"/>
        <end position="286"/>
    </location>
</feature>
<keyword evidence="5 7" id="KW-1133">Transmembrane helix</keyword>
<feature type="transmembrane region" description="Helical" evidence="7">
    <location>
        <begin position="266"/>
        <end position="286"/>
    </location>
</feature>
<dbReference type="GO" id="GO:0055085">
    <property type="term" value="P:transmembrane transport"/>
    <property type="evidence" value="ECO:0007669"/>
    <property type="project" value="InterPro"/>
</dbReference>
<evidence type="ECO:0000313" key="9">
    <source>
        <dbReference type="EMBL" id="AQS55781.1"/>
    </source>
</evidence>
<protein>
    <submittedName>
        <fullName evidence="9">ABC transporter permease</fullName>
    </submittedName>
</protein>
<dbReference type="PROSITE" id="PS50928">
    <property type="entry name" value="ABC_TM1"/>
    <property type="match status" value="1"/>
</dbReference>
<dbReference type="SUPFAM" id="SSF161098">
    <property type="entry name" value="MetI-like"/>
    <property type="match status" value="1"/>
</dbReference>
<dbReference type="InterPro" id="IPR000515">
    <property type="entry name" value="MetI-like"/>
</dbReference>
<feature type="transmembrane region" description="Helical" evidence="7">
    <location>
        <begin position="112"/>
        <end position="132"/>
    </location>
</feature>
<dbReference type="EMBL" id="CP019699">
    <property type="protein sequence ID" value="AQS55781.1"/>
    <property type="molecule type" value="Genomic_DNA"/>
</dbReference>
<dbReference type="InterPro" id="IPR051393">
    <property type="entry name" value="ABC_transporter_permease"/>
</dbReference>
<comment type="similarity">
    <text evidence="7">Belongs to the binding-protein-dependent transport system permease family.</text>
</comment>
<keyword evidence="3" id="KW-1003">Cell membrane</keyword>
<evidence type="ECO:0000256" key="3">
    <source>
        <dbReference type="ARBA" id="ARBA00022475"/>
    </source>
</evidence>
<evidence type="ECO:0000256" key="6">
    <source>
        <dbReference type="ARBA" id="ARBA00023136"/>
    </source>
</evidence>
<comment type="subcellular location">
    <subcellularLocation>
        <location evidence="1 7">Cell membrane</location>
        <topology evidence="1 7">Multi-pass membrane protein</topology>
    </subcellularLocation>
</comment>
<evidence type="ECO:0000259" key="8">
    <source>
        <dbReference type="PROSITE" id="PS50928"/>
    </source>
</evidence>
<keyword evidence="4 7" id="KW-0812">Transmembrane</keyword>
<dbReference type="KEGG" id="ntr:B0W44_08245"/>
<dbReference type="Proteomes" id="UP000188603">
    <property type="component" value="Chromosome"/>
</dbReference>
<evidence type="ECO:0000256" key="4">
    <source>
        <dbReference type="ARBA" id="ARBA00022692"/>
    </source>
</evidence>
<dbReference type="GO" id="GO:0005886">
    <property type="term" value="C:plasma membrane"/>
    <property type="evidence" value="ECO:0007669"/>
    <property type="project" value="UniProtKB-SubCell"/>
</dbReference>
<evidence type="ECO:0000256" key="7">
    <source>
        <dbReference type="RuleBase" id="RU363032"/>
    </source>
</evidence>
<keyword evidence="10" id="KW-1185">Reference proteome</keyword>
<proteinExistence type="inferred from homology"/>
<feature type="transmembrane region" description="Helical" evidence="7">
    <location>
        <begin position="78"/>
        <end position="100"/>
    </location>
</feature>
<dbReference type="PANTHER" id="PTHR30193">
    <property type="entry name" value="ABC TRANSPORTER PERMEASE PROTEIN"/>
    <property type="match status" value="1"/>
</dbReference>
<feature type="transmembrane region" description="Helical" evidence="7">
    <location>
        <begin position="205"/>
        <end position="227"/>
    </location>
</feature>
<evidence type="ECO:0000256" key="2">
    <source>
        <dbReference type="ARBA" id="ARBA00022448"/>
    </source>
</evidence>
<organism evidence="9 10">
    <name type="scientific">Novibacillus thermophilus</name>
    <dbReference type="NCBI Taxonomy" id="1471761"/>
    <lineage>
        <taxon>Bacteria</taxon>
        <taxon>Bacillati</taxon>
        <taxon>Bacillota</taxon>
        <taxon>Bacilli</taxon>
        <taxon>Bacillales</taxon>
        <taxon>Thermoactinomycetaceae</taxon>
        <taxon>Novibacillus</taxon>
    </lineage>
</organism>
<accession>A0A1U9K6X7</accession>
<dbReference type="OrthoDB" id="9788108at2"/>
<keyword evidence="6 7" id="KW-0472">Membrane</keyword>
<dbReference type="SUPFAM" id="SSF160964">
    <property type="entry name" value="MalF N-terminal region-like"/>
    <property type="match status" value="1"/>
</dbReference>
<reference evidence="9 10" key="1">
    <citation type="journal article" date="2015" name="Int. J. Syst. Evol. Microbiol.">
        <title>Novibacillus thermophilus gen. nov., sp. nov., a Gram-staining-negative and moderately thermophilic member of the family Thermoactinomycetaceae.</title>
        <authorList>
            <person name="Yang G."/>
            <person name="Chen J."/>
            <person name="Zhou S."/>
        </authorList>
    </citation>
    <scope>NUCLEOTIDE SEQUENCE [LARGE SCALE GENOMIC DNA]</scope>
    <source>
        <strain evidence="9 10">SG-1</strain>
    </source>
</reference>
<dbReference type="STRING" id="1471761.B0W44_08245"/>